<organism evidence="1 2">
    <name type="scientific">Neophaeococcomyces mojaviensis</name>
    <dbReference type="NCBI Taxonomy" id="3383035"/>
    <lineage>
        <taxon>Eukaryota</taxon>
        <taxon>Fungi</taxon>
        <taxon>Dikarya</taxon>
        <taxon>Ascomycota</taxon>
        <taxon>Pezizomycotina</taxon>
        <taxon>Eurotiomycetes</taxon>
        <taxon>Chaetothyriomycetidae</taxon>
        <taxon>Chaetothyriales</taxon>
        <taxon>Chaetothyriales incertae sedis</taxon>
        <taxon>Neophaeococcomyces</taxon>
    </lineage>
</organism>
<reference evidence="1" key="1">
    <citation type="submission" date="2022-10" db="EMBL/GenBank/DDBJ databases">
        <title>Culturing micro-colonial fungi from biological soil crusts in the Mojave desert and describing Neophaeococcomyces mojavensis, and introducing the new genera and species Taxawa tesnikishii.</title>
        <authorList>
            <person name="Kurbessoian T."/>
            <person name="Stajich J.E."/>
        </authorList>
    </citation>
    <scope>NUCLEOTIDE SEQUENCE</scope>
    <source>
        <strain evidence="1">JES_112</strain>
    </source>
</reference>
<evidence type="ECO:0000313" key="1">
    <source>
        <dbReference type="EMBL" id="KAJ9657214.1"/>
    </source>
</evidence>
<keyword evidence="2" id="KW-1185">Reference proteome</keyword>
<sequence>MKSTLAISISSLIATSFAATHEVTVGPSLSFSPDTVTAAEGDIVSFKFGAGHDVASGSFDSPCQPDGKIYSGEPSDGDVFSVTINGTDPVWIYCAVPHHCQSGMAMVINAP</sequence>
<accession>A0ACC3A8F7</accession>
<dbReference type="EMBL" id="JAPDRQ010000067">
    <property type="protein sequence ID" value="KAJ9657214.1"/>
    <property type="molecule type" value="Genomic_DNA"/>
</dbReference>
<gene>
    <name evidence="1" type="ORF">H2198_004440</name>
</gene>
<protein>
    <submittedName>
        <fullName evidence="1">Uncharacterized protein</fullName>
    </submittedName>
</protein>
<comment type="caution">
    <text evidence="1">The sequence shown here is derived from an EMBL/GenBank/DDBJ whole genome shotgun (WGS) entry which is preliminary data.</text>
</comment>
<dbReference type="Proteomes" id="UP001172386">
    <property type="component" value="Unassembled WGS sequence"/>
</dbReference>
<evidence type="ECO:0000313" key="2">
    <source>
        <dbReference type="Proteomes" id="UP001172386"/>
    </source>
</evidence>
<proteinExistence type="predicted"/>
<name>A0ACC3A8F7_9EURO</name>